<dbReference type="Proteomes" id="UP000245207">
    <property type="component" value="Unassembled WGS sequence"/>
</dbReference>
<protein>
    <submittedName>
        <fullName evidence="1">Helitron helicase-like domain-containing protein</fullName>
    </submittedName>
</protein>
<dbReference type="GO" id="GO:0004386">
    <property type="term" value="F:helicase activity"/>
    <property type="evidence" value="ECO:0007669"/>
    <property type="project" value="UniProtKB-KW"/>
</dbReference>
<keyword evidence="2" id="KW-1185">Reference proteome</keyword>
<comment type="caution">
    <text evidence="1">The sequence shown here is derived from an EMBL/GenBank/DDBJ whole genome shotgun (WGS) entry which is preliminary data.</text>
</comment>
<proteinExistence type="predicted"/>
<keyword evidence="1" id="KW-0378">Hydrolase</keyword>
<dbReference type="EMBL" id="PKPP01000342">
    <property type="protein sequence ID" value="PWA93994.1"/>
    <property type="molecule type" value="Genomic_DNA"/>
</dbReference>
<sequence>MPRRLIRTDLDRCEKEPLTENSIRSHLSPSNNPEHHVTITSSLGVLNIGGRQKRRLTAMQPNVVTQRIQQQGVLNNKGKAIAYEDTSMETQYIDATHTIPNAFSPENQNHKMGQNHLPDACISSGPTASCSQDTSNLYIDIGDCEYACEYCNAAFWYSERLKSNCHRRTREYQLPSSGTLGTIVFQPDADSQTDYDIIIEYKDRGPQRINKLHSSYMSLQYPLLFVYGQPGFNTKMSLKGVNANYIGCYISSGEKGTIEDPMRDQMVNRKIEIQNLNGNSIELTLWDDLAETLKKDEIDRLERPIIIAVTSCKVSKYYNKLQLSSTPATYYYINPKIPQLERYRAE</sequence>
<dbReference type="SUPFAM" id="SSF50249">
    <property type="entry name" value="Nucleic acid-binding proteins"/>
    <property type="match status" value="1"/>
</dbReference>
<evidence type="ECO:0000313" key="1">
    <source>
        <dbReference type="EMBL" id="PWA93994.1"/>
    </source>
</evidence>
<dbReference type="CDD" id="cd04481">
    <property type="entry name" value="RPA1_DBD_B_like"/>
    <property type="match status" value="1"/>
</dbReference>
<reference evidence="1 2" key="1">
    <citation type="journal article" date="2018" name="Mol. Plant">
        <title>The genome of Artemisia annua provides insight into the evolution of Asteraceae family and artemisinin biosynthesis.</title>
        <authorList>
            <person name="Shen Q."/>
            <person name="Zhang L."/>
            <person name="Liao Z."/>
            <person name="Wang S."/>
            <person name="Yan T."/>
            <person name="Shi P."/>
            <person name="Liu M."/>
            <person name="Fu X."/>
            <person name="Pan Q."/>
            <person name="Wang Y."/>
            <person name="Lv Z."/>
            <person name="Lu X."/>
            <person name="Zhang F."/>
            <person name="Jiang W."/>
            <person name="Ma Y."/>
            <person name="Chen M."/>
            <person name="Hao X."/>
            <person name="Li L."/>
            <person name="Tang Y."/>
            <person name="Lv G."/>
            <person name="Zhou Y."/>
            <person name="Sun X."/>
            <person name="Brodelius P.E."/>
            <person name="Rose J.K.C."/>
            <person name="Tang K."/>
        </authorList>
    </citation>
    <scope>NUCLEOTIDE SEQUENCE [LARGE SCALE GENOMIC DNA]</scope>
    <source>
        <strain evidence="2">cv. Huhao1</strain>
        <tissue evidence="1">Leaf</tissue>
    </source>
</reference>
<accession>A0A2U1Q7L2</accession>
<evidence type="ECO:0000313" key="2">
    <source>
        <dbReference type="Proteomes" id="UP000245207"/>
    </source>
</evidence>
<dbReference type="PANTHER" id="PTHR45786:SF74">
    <property type="entry name" value="ATP-DEPENDENT DNA HELICASE"/>
    <property type="match status" value="1"/>
</dbReference>
<organism evidence="1 2">
    <name type="scientific">Artemisia annua</name>
    <name type="common">Sweet wormwood</name>
    <dbReference type="NCBI Taxonomy" id="35608"/>
    <lineage>
        <taxon>Eukaryota</taxon>
        <taxon>Viridiplantae</taxon>
        <taxon>Streptophyta</taxon>
        <taxon>Embryophyta</taxon>
        <taxon>Tracheophyta</taxon>
        <taxon>Spermatophyta</taxon>
        <taxon>Magnoliopsida</taxon>
        <taxon>eudicotyledons</taxon>
        <taxon>Gunneridae</taxon>
        <taxon>Pentapetalae</taxon>
        <taxon>asterids</taxon>
        <taxon>campanulids</taxon>
        <taxon>Asterales</taxon>
        <taxon>Asteraceae</taxon>
        <taxon>Asteroideae</taxon>
        <taxon>Anthemideae</taxon>
        <taxon>Artemisiinae</taxon>
        <taxon>Artemisia</taxon>
    </lineage>
</organism>
<dbReference type="AlphaFoldDB" id="A0A2U1Q7L2"/>
<dbReference type="InterPro" id="IPR012340">
    <property type="entry name" value="NA-bd_OB-fold"/>
</dbReference>
<dbReference type="PANTHER" id="PTHR45786">
    <property type="entry name" value="DNA BINDING PROTEIN-LIKE"/>
    <property type="match status" value="1"/>
</dbReference>
<dbReference type="Gene3D" id="2.40.50.140">
    <property type="entry name" value="Nucleic acid-binding proteins"/>
    <property type="match status" value="1"/>
</dbReference>
<keyword evidence="1" id="KW-0067">ATP-binding</keyword>
<name>A0A2U1Q7L2_ARTAN</name>
<keyword evidence="1" id="KW-0547">Nucleotide-binding</keyword>
<gene>
    <name evidence="1" type="ORF">CTI12_AA053850</name>
</gene>
<keyword evidence="1" id="KW-0347">Helicase</keyword>